<organism evidence="1 2">
    <name type="scientific">Adhaeribacter pallidiroseus</name>
    <dbReference type="NCBI Taxonomy" id="2072847"/>
    <lineage>
        <taxon>Bacteria</taxon>
        <taxon>Pseudomonadati</taxon>
        <taxon>Bacteroidota</taxon>
        <taxon>Cytophagia</taxon>
        <taxon>Cytophagales</taxon>
        <taxon>Hymenobacteraceae</taxon>
        <taxon>Adhaeribacter</taxon>
    </lineage>
</organism>
<evidence type="ECO:0000313" key="2">
    <source>
        <dbReference type="Proteomes" id="UP000253919"/>
    </source>
</evidence>
<sequence length="31" mass="3450">MMSLTLFILVLVLLHKKASFFGLQLPAEEGC</sequence>
<proteinExistence type="predicted"/>
<dbReference type="AlphaFoldDB" id="A0A369QIM9"/>
<dbReference type="Proteomes" id="UP000253919">
    <property type="component" value="Unassembled WGS sequence"/>
</dbReference>
<keyword evidence="2" id="KW-1185">Reference proteome</keyword>
<accession>A0A369QIM9</accession>
<name>A0A369QIM9_9BACT</name>
<reference evidence="1 2" key="1">
    <citation type="submission" date="2018-04" db="EMBL/GenBank/DDBJ databases">
        <title>Adhaeribacter sp. HMF7616 genome sequencing and assembly.</title>
        <authorList>
            <person name="Kang H."/>
            <person name="Kang J."/>
            <person name="Cha I."/>
            <person name="Kim H."/>
            <person name="Joh K."/>
        </authorList>
    </citation>
    <scope>NUCLEOTIDE SEQUENCE [LARGE SCALE GENOMIC DNA]</scope>
    <source>
        <strain evidence="1 2">HMF7616</strain>
    </source>
</reference>
<gene>
    <name evidence="1" type="ORF">AHMF7616_02875</name>
</gene>
<comment type="caution">
    <text evidence="1">The sequence shown here is derived from an EMBL/GenBank/DDBJ whole genome shotgun (WGS) entry which is preliminary data.</text>
</comment>
<evidence type="ECO:0000313" key="1">
    <source>
        <dbReference type="EMBL" id="RDC64262.1"/>
    </source>
</evidence>
<dbReference type="EMBL" id="QASA01000001">
    <property type="protein sequence ID" value="RDC64262.1"/>
    <property type="molecule type" value="Genomic_DNA"/>
</dbReference>
<protein>
    <submittedName>
        <fullName evidence="1">Uncharacterized protein</fullName>
    </submittedName>
</protein>